<evidence type="ECO:0000313" key="2">
    <source>
        <dbReference type="Proteomes" id="UP000070434"/>
    </source>
</evidence>
<protein>
    <submittedName>
        <fullName evidence="1">Uncharacterized protein</fullName>
    </submittedName>
</protein>
<proteinExistence type="predicted"/>
<dbReference type="Proteomes" id="UP000070434">
    <property type="component" value="Unassembled WGS sequence"/>
</dbReference>
<organism evidence="1 2">
    <name type="scientific">Burkholderia anthina</name>
    <dbReference type="NCBI Taxonomy" id="179879"/>
    <lineage>
        <taxon>Bacteria</taxon>
        <taxon>Pseudomonadati</taxon>
        <taxon>Pseudomonadota</taxon>
        <taxon>Betaproteobacteria</taxon>
        <taxon>Burkholderiales</taxon>
        <taxon>Burkholderiaceae</taxon>
        <taxon>Burkholderia</taxon>
        <taxon>Burkholderia cepacia complex</taxon>
    </lineage>
</organism>
<dbReference type="RefSeq" id="WP_060967854.1">
    <property type="nucleotide sequence ID" value="NZ_LNJP01000003.1"/>
</dbReference>
<reference evidence="1 2" key="1">
    <citation type="submission" date="2015-11" db="EMBL/GenBank/DDBJ databases">
        <authorList>
            <person name="Sahl J."/>
            <person name="Wagner D."/>
            <person name="Keim P."/>
        </authorList>
    </citation>
    <scope>NUCLEOTIDE SEQUENCE [LARGE SCALE GENOMIC DNA]</scope>
    <source>
        <strain evidence="1 2">AZ-4-2-10-S1-D7</strain>
    </source>
</reference>
<comment type="caution">
    <text evidence="1">The sequence shown here is derived from an EMBL/GenBank/DDBJ whole genome shotgun (WGS) entry which is preliminary data.</text>
</comment>
<dbReference type="EMBL" id="LNJP01000003">
    <property type="protein sequence ID" value="KWZ31274.1"/>
    <property type="molecule type" value="Genomic_DNA"/>
</dbReference>
<sequence length="128" mass="14684">MEIKIEKPFRLHLDVVEADEHVPSMRMQVVIDVQQFGHRLEYRGSAWFDCSVWDTFVSDIGGGEAELVDMGGHFTLRLGEVSEKPEISWEMKKADVTGAIATAAFRAPIDEDALAHVKDQFMQFDRWW</sequence>
<dbReference type="AlphaFoldDB" id="A0AAW3PR94"/>
<evidence type="ECO:0000313" key="1">
    <source>
        <dbReference type="EMBL" id="KWZ31274.1"/>
    </source>
</evidence>
<name>A0AAW3PR94_9BURK</name>
<accession>A0AAW3PR94</accession>
<gene>
    <name evidence="1" type="ORF">WS64_23530</name>
</gene>